<accession>A0A445N2X4</accession>
<protein>
    <recommendedName>
        <fullName evidence="1">Rho termination factor-like N-terminal domain-containing protein</fullName>
    </recommendedName>
</protein>
<dbReference type="SMART" id="SM00959">
    <property type="entry name" value="Rho_N"/>
    <property type="match status" value="1"/>
</dbReference>
<gene>
    <name evidence="2" type="ORF">PITCH_A80021</name>
</gene>
<evidence type="ECO:0000313" key="2">
    <source>
        <dbReference type="EMBL" id="SPD76026.1"/>
    </source>
</evidence>
<proteinExistence type="predicted"/>
<feature type="domain" description="Rho termination factor-like N-terminal" evidence="1">
    <location>
        <begin position="1"/>
        <end position="36"/>
    </location>
</feature>
<dbReference type="InterPro" id="IPR011112">
    <property type="entry name" value="Rho-like_N"/>
</dbReference>
<dbReference type="EMBL" id="OJIN01000225">
    <property type="protein sequence ID" value="SPD76026.1"/>
    <property type="molecule type" value="Genomic_DNA"/>
</dbReference>
<evidence type="ECO:0000259" key="1">
    <source>
        <dbReference type="SMART" id="SM00959"/>
    </source>
</evidence>
<dbReference type="AlphaFoldDB" id="A0A445N2X4"/>
<dbReference type="GO" id="GO:0006353">
    <property type="term" value="P:DNA-templated transcription termination"/>
    <property type="evidence" value="ECO:0007669"/>
    <property type="project" value="InterPro"/>
</dbReference>
<name>A0A445N2X4_9BACT</name>
<dbReference type="Pfam" id="PF07498">
    <property type="entry name" value="Rho_N"/>
    <property type="match status" value="1"/>
</dbReference>
<reference evidence="2" key="1">
    <citation type="submission" date="2018-01" db="EMBL/GenBank/DDBJ databases">
        <authorList>
            <person name="Regsiter A."/>
            <person name="William W."/>
        </authorList>
    </citation>
    <scope>NUCLEOTIDE SEQUENCE</scope>
    <source>
        <strain evidence="2">TRIP AH-1</strain>
    </source>
</reference>
<organism evidence="2">
    <name type="scientific">uncultured Desulfobacterium sp</name>
    <dbReference type="NCBI Taxonomy" id="201089"/>
    <lineage>
        <taxon>Bacteria</taxon>
        <taxon>Pseudomonadati</taxon>
        <taxon>Thermodesulfobacteriota</taxon>
        <taxon>Desulfobacteria</taxon>
        <taxon>Desulfobacterales</taxon>
        <taxon>Desulfobacteriaceae</taxon>
        <taxon>Desulfobacterium</taxon>
        <taxon>environmental samples</taxon>
    </lineage>
</organism>
<sequence>MHINEVKRKAKELDINTYRMKKQEMIQAIQQAENNIPCFGTERVDYCYEDRCLWRKDCVSSNHNARVELL</sequence>